<dbReference type="InterPro" id="IPR000618">
    <property type="entry name" value="Insect_cuticle"/>
</dbReference>
<dbReference type="GO" id="GO:0042302">
    <property type="term" value="F:structural constituent of cuticle"/>
    <property type="evidence" value="ECO:0007669"/>
    <property type="project" value="UniProtKB-UniRule"/>
</dbReference>
<dbReference type="GO" id="GO:0005615">
    <property type="term" value="C:extracellular space"/>
    <property type="evidence" value="ECO:0007669"/>
    <property type="project" value="TreeGrafter"/>
</dbReference>
<dbReference type="InterPro" id="IPR051217">
    <property type="entry name" value="Insect_Cuticle_Struc_Prot"/>
</dbReference>
<sequence length="198" mass="21324">MMITEWKSGPDRLTLVAFLSIALPSCLCITPAYYAAAPEPLYSYGYHPVAPKAAIVHAPIAYAAAPYHPDVEKIDPNPSYHFKYGVNDPSTGDYKTQEEYRKDGIVQGSYSLAEPDGTIRTVTYTADPHNGFNAVVDKHAAKAAVPVAHAAPLIHHAPVLAAKYHAVAPAPYYAPAPIHSVPAAYGYAAPYAYSAYHK</sequence>
<dbReference type="GO" id="GO:0031012">
    <property type="term" value="C:extracellular matrix"/>
    <property type="evidence" value="ECO:0007669"/>
    <property type="project" value="TreeGrafter"/>
</dbReference>
<dbReference type="Pfam" id="PF00379">
    <property type="entry name" value="Chitin_bind_4"/>
    <property type="match status" value="1"/>
</dbReference>
<evidence type="ECO:0008006" key="5">
    <source>
        <dbReference type="Google" id="ProtNLM"/>
    </source>
</evidence>
<dbReference type="PROSITE" id="PS00233">
    <property type="entry name" value="CHIT_BIND_RR_1"/>
    <property type="match status" value="1"/>
</dbReference>
<dbReference type="InterPro" id="IPR031311">
    <property type="entry name" value="CHIT_BIND_RR_consensus"/>
</dbReference>
<dbReference type="PANTHER" id="PTHR12236:SF95">
    <property type="entry name" value="CUTICULAR PROTEIN 76BD, ISOFORM C-RELATED"/>
    <property type="match status" value="1"/>
</dbReference>
<evidence type="ECO:0000313" key="4">
    <source>
        <dbReference type="Proteomes" id="UP001367676"/>
    </source>
</evidence>
<reference evidence="3 4" key="1">
    <citation type="submission" date="2024-03" db="EMBL/GenBank/DDBJ databases">
        <title>Adaptation during the transition from Ophiocordyceps entomopathogen to insect associate is accompanied by gene loss and intensified selection.</title>
        <authorList>
            <person name="Ward C.M."/>
            <person name="Onetto C.A."/>
            <person name="Borneman A.R."/>
        </authorList>
    </citation>
    <scope>NUCLEOTIDE SEQUENCE [LARGE SCALE GENOMIC DNA]</scope>
    <source>
        <strain evidence="3">AWRI1</strain>
        <tissue evidence="3">Single Adult Female</tissue>
    </source>
</reference>
<protein>
    <recommendedName>
        <fullName evidence="5">Cuticle protein</fullName>
    </recommendedName>
</protein>
<gene>
    <name evidence="3" type="ORF">V9T40_001382</name>
</gene>
<dbReference type="PANTHER" id="PTHR12236">
    <property type="entry name" value="STRUCTURAL CONTITUENT OF CUTICLE"/>
    <property type="match status" value="1"/>
</dbReference>
<keyword evidence="1 2" id="KW-0193">Cuticle</keyword>
<dbReference type="Proteomes" id="UP001367676">
    <property type="component" value="Unassembled WGS sequence"/>
</dbReference>
<dbReference type="EMBL" id="JBBCAQ010000034">
    <property type="protein sequence ID" value="KAK7580753.1"/>
    <property type="molecule type" value="Genomic_DNA"/>
</dbReference>
<evidence type="ECO:0000256" key="1">
    <source>
        <dbReference type="ARBA" id="ARBA00022460"/>
    </source>
</evidence>
<dbReference type="PROSITE" id="PS51155">
    <property type="entry name" value="CHIT_BIND_RR_2"/>
    <property type="match status" value="1"/>
</dbReference>
<dbReference type="AlphaFoldDB" id="A0AAN9Y2M9"/>
<name>A0AAN9Y2M9_9HEMI</name>
<evidence type="ECO:0000256" key="2">
    <source>
        <dbReference type="PROSITE-ProRule" id="PRU00497"/>
    </source>
</evidence>
<evidence type="ECO:0000313" key="3">
    <source>
        <dbReference type="EMBL" id="KAK7580753.1"/>
    </source>
</evidence>
<comment type="caution">
    <text evidence="3">The sequence shown here is derived from an EMBL/GenBank/DDBJ whole genome shotgun (WGS) entry which is preliminary data.</text>
</comment>
<accession>A0AAN9Y2M9</accession>
<dbReference type="PRINTS" id="PR00947">
    <property type="entry name" value="CUTICLE"/>
</dbReference>
<proteinExistence type="predicted"/>
<organism evidence="3 4">
    <name type="scientific">Parthenolecanium corni</name>
    <dbReference type="NCBI Taxonomy" id="536013"/>
    <lineage>
        <taxon>Eukaryota</taxon>
        <taxon>Metazoa</taxon>
        <taxon>Ecdysozoa</taxon>
        <taxon>Arthropoda</taxon>
        <taxon>Hexapoda</taxon>
        <taxon>Insecta</taxon>
        <taxon>Pterygota</taxon>
        <taxon>Neoptera</taxon>
        <taxon>Paraneoptera</taxon>
        <taxon>Hemiptera</taxon>
        <taxon>Sternorrhyncha</taxon>
        <taxon>Coccoidea</taxon>
        <taxon>Coccidae</taxon>
        <taxon>Parthenolecanium</taxon>
    </lineage>
</organism>
<keyword evidence="4" id="KW-1185">Reference proteome</keyword>